<feature type="transmembrane region" description="Helical" evidence="10">
    <location>
        <begin position="61"/>
        <end position="83"/>
    </location>
</feature>
<dbReference type="PRINTS" id="PR00237">
    <property type="entry name" value="GPCRRHODOPSN"/>
</dbReference>
<keyword evidence="9" id="KW-0675">Receptor</keyword>
<dbReference type="InterPro" id="IPR050402">
    <property type="entry name" value="OR51/52/56-like"/>
</dbReference>
<dbReference type="CDD" id="cd15953">
    <property type="entry name" value="7tmA_OR52P-like"/>
    <property type="match status" value="1"/>
</dbReference>
<feature type="transmembrane region" description="Helical" evidence="10">
    <location>
        <begin position="241"/>
        <end position="261"/>
    </location>
</feature>
<dbReference type="InParanoid" id="A0A7N4PPY1"/>
<feature type="transmembrane region" description="Helical" evidence="10">
    <location>
        <begin position="103"/>
        <end position="121"/>
    </location>
</feature>
<dbReference type="Gene3D" id="1.20.1070.10">
    <property type="entry name" value="Rhodopsin 7-helix transmembrane proteins"/>
    <property type="match status" value="1"/>
</dbReference>
<dbReference type="SUPFAM" id="SSF81321">
    <property type="entry name" value="Family A G protein-coupled receptor-like"/>
    <property type="match status" value="1"/>
</dbReference>
<dbReference type="GO" id="GO:0004930">
    <property type="term" value="F:G protein-coupled receptor activity"/>
    <property type="evidence" value="ECO:0007669"/>
    <property type="project" value="UniProtKB-KW"/>
</dbReference>
<dbReference type="AlphaFoldDB" id="A0A7N4PPY1"/>
<dbReference type="GeneTree" id="ENSGT01150000286987"/>
<reference evidence="12" key="2">
    <citation type="submission" date="2025-08" db="UniProtKB">
        <authorList>
            <consortium name="Ensembl"/>
        </authorList>
    </citation>
    <scope>IDENTIFICATION</scope>
</reference>
<reference evidence="12" key="3">
    <citation type="submission" date="2025-09" db="UniProtKB">
        <authorList>
            <consortium name="Ensembl"/>
        </authorList>
    </citation>
    <scope>IDENTIFICATION</scope>
</reference>
<evidence type="ECO:0000256" key="10">
    <source>
        <dbReference type="RuleBase" id="RU363047"/>
    </source>
</evidence>
<dbReference type="GO" id="GO:0005886">
    <property type="term" value="C:plasma membrane"/>
    <property type="evidence" value="ECO:0007669"/>
    <property type="project" value="UniProtKB-SubCell"/>
</dbReference>
<evidence type="ECO:0000256" key="1">
    <source>
        <dbReference type="ARBA" id="ARBA00002936"/>
    </source>
</evidence>
<dbReference type="GeneID" id="100913945"/>
<dbReference type="PROSITE" id="PS50262">
    <property type="entry name" value="G_PROTEIN_RECEP_F1_2"/>
    <property type="match status" value="1"/>
</dbReference>
<dbReference type="InterPro" id="IPR000725">
    <property type="entry name" value="Olfact_rcpt"/>
</dbReference>
<evidence type="ECO:0000259" key="11">
    <source>
        <dbReference type="PROSITE" id="PS50262"/>
    </source>
</evidence>
<dbReference type="Proteomes" id="UP000007648">
    <property type="component" value="Unassembled WGS sequence"/>
</dbReference>
<comment type="subcellular location">
    <subcellularLocation>
        <location evidence="10">Cell membrane</location>
        <topology evidence="10">Multi-pass membrane protein</topology>
    </subcellularLocation>
    <subcellularLocation>
        <location evidence="2">Membrane</location>
        <topology evidence="2">Multi-pass membrane protein</topology>
    </subcellularLocation>
</comment>
<keyword evidence="7 10" id="KW-0472">Membrane</keyword>
<dbReference type="KEGG" id="shr:100913945"/>
<evidence type="ECO:0000256" key="6">
    <source>
        <dbReference type="ARBA" id="ARBA00022989"/>
    </source>
</evidence>
<evidence type="ECO:0000256" key="9">
    <source>
        <dbReference type="RuleBase" id="RU000688"/>
    </source>
</evidence>
<organism evidence="12 13">
    <name type="scientific">Sarcophilus harrisii</name>
    <name type="common">Tasmanian devil</name>
    <name type="synonym">Sarcophilus laniarius</name>
    <dbReference type="NCBI Taxonomy" id="9305"/>
    <lineage>
        <taxon>Eukaryota</taxon>
        <taxon>Metazoa</taxon>
        <taxon>Chordata</taxon>
        <taxon>Craniata</taxon>
        <taxon>Vertebrata</taxon>
        <taxon>Euteleostomi</taxon>
        <taxon>Mammalia</taxon>
        <taxon>Metatheria</taxon>
        <taxon>Dasyuromorphia</taxon>
        <taxon>Dasyuridae</taxon>
        <taxon>Sarcophilus</taxon>
    </lineage>
</organism>
<feature type="transmembrane region" description="Helical" evidence="10">
    <location>
        <begin position="141"/>
        <end position="164"/>
    </location>
</feature>
<dbReference type="Ensembl" id="ENSSHAT00000027517.1">
    <property type="protein sequence ID" value="ENSSHAP00000041829.1"/>
    <property type="gene ID" value="ENSSHAG00000030247.1"/>
</dbReference>
<reference evidence="12 13" key="1">
    <citation type="journal article" date="2011" name="Proc. Natl. Acad. Sci. U.S.A.">
        <title>Genetic diversity and population structure of the endangered marsupial Sarcophilus harrisii (Tasmanian devil).</title>
        <authorList>
            <person name="Miller W."/>
            <person name="Hayes V.M."/>
            <person name="Ratan A."/>
            <person name="Petersen D.C."/>
            <person name="Wittekindt N.E."/>
            <person name="Miller J."/>
            <person name="Walenz B."/>
            <person name="Knight J."/>
            <person name="Qi J."/>
            <person name="Zhao F."/>
            <person name="Wang Q."/>
            <person name="Bedoya-Reina O.C."/>
            <person name="Katiyar N."/>
            <person name="Tomsho L.P."/>
            <person name="Kasson L.M."/>
            <person name="Hardie R.A."/>
            <person name="Woodbridge P."/>
            <person name="Tindall E.A."/>
            <person name="Bertelsen M.F."/>
            <person name="Dixon D."/>
            <person name="Pyecroft S."/>
            <person name="Helgen K.M."/>
            <person name="Lesk A.M."/>
            <person name="Pringle T.H."/>
            <person name="Patterson N."/>
            <person name="Zhang Y."/>
            <person name="Kreiss A."/>
            <person name="Woods G.M."/>
            <person name="Jones M.E."/>
            <person name="Schuster S.C."/>
        </authorList>
    </citation>
    <scope>NUCLEOTIDE SEQUENCE [LARGE SCALE GENOMIC DNA]</scope>
</reference>
<evidence type="ECO:0000256" key="3">
    <source>
        <dbReference type="ARBA" id="ARBA00022606"/>
    </source>
</evidence>
<feature type="transmembrane region" description="Helical" evidence="10">
    <location>
        <begin position="273"/>
        <end position="293"/>
    </location>
</feature>
<dbReference type="PRINTS" id="PR00245">
    <property type="entry name" value="OLFACTORYR"/>
</dbReference>
<gene>
    <name evidence="12" type="primary">LOC100913945</name>
</gene>
<feature type="transmembrane region" description="Helical" evidence="10">
    <location>
        <begin position="27"/>
        <end position="49"/>
    </location>
</feature>
<keyword evidence="13" id="KW-1185">Reference proteome</keyword>
<dbReference type="OrthoDB" id="5969463at2759"/>
<keyword evidence="9" id="KW-0297">G-protein coupled receptor</keyword>
<keyword evidence="6 10" id="KW-1133">Transmembrane helix</keyword>
<dbReference type="InterPro" id="IPR000276">
    <property type="entry name" value="GPCR_Rhodpsn"/>
</dbReference>
<dbReference type="InterPro" id="IPR017452">
    <property type="entry name" value="GPCR_Rhodpsn_7TM"/>
</dbReference>
<name>A0A7N4PPY1_SARHA</name>
<keyword evidence="5 10" id="KW-0552">Olfaction</keyword>
<evidence type="ECO:0000256" key="4">
    <source>
        <dbReference type="ARBA" id="ARBA00022692"/>
    </source>
</evidence>
<evidence type="ECO:0000313" key="13">
    <source>
        <dbReference type="Proteomes" id="UP000007648"/>
    </source>
</evidence>
<dbReference type="FunFam" id="1.20.1070.10:FF:000006">
    <property type="entry name" value="Olfactory receptor"/>
    <property type="match status" value="1"/>
</dbReference>
<evidence type="ECO:0000313" key="12">
    <source>
        <dbReference type="Ensembl" id="ENSSHAP00000041829.1"/>
    </source>
</evidence>
<feature type="transmembrane region" description="Helical" evidence="10">
    <location>
        <begin position="199"/>
        <end position="220"/>
    </location>
</feature>
<proteinExistence type="inferred from homology"/>
<keyword evidence="3 10" id="KW-0716">Sensory transduction</keyword>
<comment type="function">
    <text evidence="1">Odorant receptor.</text>
</comment>
<evidence type="ECO:0000256" key="2">
    <source>
        <dbReference type="ARBA" id="ARBA00004141"/>
    </source>
</evidence>
<evidence type="ECO:0000256" key="5">
    <source>
        <dbReference type="ARBA" id="ARBA00022725"/>
    </source>
</evidence>
<evidence type="ECO:0000256" key="7">
    <source>
        <dbReference type="ARBA" id="ARBA00023136"/>
    </source>
</evidence>
<keyword evidence="10" id="KW-1003">Cell membrane</keyword>
<protein>
    <recommendedName>
        <fullName evidence="10">Olfactory receptor</fullName>
    </recommendedName>
</protein>
<dbReference type="GO" id="GO:0004984">
    <property type="term" value="F:olfactory receptor activity"/>
    <property type="evidence" value="ECO:0007669"/>
    <property type="project" value="InterPro"/>
</dbReference>
<accession>A0A7N4PPY1</accession>
<dbReference type="PROSITE" id="PS00237">
    <property type="entry name" value="G_PROTEIN_RECEP_F1_1"/>
    <property type="match status" value="1"/>
</dbReference>
<dbReference type="RefSeq" id="XP_003766832.2">
    <property type="nucleotide sequence ID" value="XM_003766784.2"/>
</dbReference>
<comment type="similarity">
    <text evidence="9">Belongs to the G-protein coupled receptor 1 family.</text>
</comment>
<feature type="domain" description="G-protein coupled receptors family 1 profile" evidence="11">
    <location>
        <begin position="42"/>
        <end position="293"/>
    </location>
</feature>
<dbReference type="PANTHER" id="PTHR26450">
    <property type="entry name" value="OLFACTORY RECEPTOR 56B1-RELATED"/>
    <property type="match status" value="1"/>
</dbReference>
<keyword evidence="4 9" id="KW-0812">Transmembrane</keyword>
<dbReference type="PANTHER" id="PTHR26450:SF59">
    <property type="entry name" value="OLFACTORY RECEPTOR"/>
    <property type="match status" value="1"/>
</dbReference>
<sequence length="319" mass="35523">MVVNASISSFSSFFLVGIPGLEVFHCWLSIPVCLLYVLTLLGNGLIVLVIREESSLHQPMFFFLCMLAFDDVAIASTTAPRMLDIFWLDAHVIGFDVCLAQMYLIHTFSIIESALLVAMAFDRYVAICHPLHYATILTTPLVIRLGLVSVARGAIMVLPCPLLIKRLKYCTQNVIQHAYCEHMAVVKLACTNTYINRSYGIFVALSVIIMDIVLISVSYVKILQAVFRLSSKDARSKALGTCAAHICTILITYLPALFSFLTHRIGKIVPPSLHIIVASIYLLVPPAVNPLVYGVKTKQIRDRVIILFLKKKENVSKHK</sequence>
<dbReference type="Pfam" id="PF13853">
    <property type="entry name" value="7tm_4"/>
    <property type="match status" value="1"/>
</dbReference>
<keyword evidence="8 9" id="KW-0807">Transducer</keyword>
<evidence type="ECO:0000256" key="8">
    <source>
        <dbReference type="ARBA" id="ARBA00023224"/>
    </source>
</evidence>